<name>B8D0W9_HALOH</name>
<dbReference type="InterPro" id="IPR051781">
    <property type="entry name" value="Metallo-dep_Hydrolase"/>
</dbReference>
<dbReference type="KEGG" id="hor:Hore_01760"/>
<sequence>MLALVKGKVLTMAGKRYEEGLVIIDKGKIREVGPYRKPPADVEVIDVSGKVVMPGLIDAHTHLGIGEDGLGWEGRDYNEMTDPITPHLRAIDAINPEDDGFATARKNGVTTVMTGPGSANVLGGESVAVKTMGKTVDEMIIKNPVGIKAAFGENPKRVYHNQKKSPSTRMAVAALMREAFMEAQDYLKSKEEKISKNKAFKRNLKMESLARVIKGEIPLKAHAHRADDIMTILRIAREFNIKVTLEHCTEGHKIAEEIVRSGVPAIVGPTLTGKTKVELKNRTFETPGILSKAGVKVALMSDHPVIPVENLTVYAALAVKSGMNREEALKAITINPAEILGIDDRVGSLEPGKDADLVVFDRDPLDIMSKVEMVFINGDRVMDLK</sequence>
<dbReference type="SUPFAM" id="SSF51556">
    <property type="entry name" value="Metallo-dependent hydrolases"/>
    <property type="match status" value="1"/>
</dbReference>
<dbReference type="InterPro" id="IPR011059">
    <property type="entry name" value="Metal-dep_hydrolase_composite"/>
</dbReference>
<dbReference type="Pfam" id="PF01979">
    <property type="entry name" value="Amidohydro_1"/>
    <property type="match status" value="1"/>
</dbReference>
<dbReference type="OrthoDB" id="9802793at2"/>
<keyword evidence="2" id="KW-0378">Hydrolase</keyword>
<organism evidence="2 3">
    <name type="scientific">Halothermothrix orenii (strain H 168 / OCM 544 / DSM 9562)</name>
    <dbReference type="NCBI Taxonomy" id="373903"/>
    <lineage>
        <taxon>Bacteria</taxon>
        <taxon>Bacillati</taxon>
        <taxon>Bacillota</taxon>
        <taxon>Clostridia</taxon>
        <taxon>Halanaerobiales</taxon>
        <taxon>Halothermotrichaceae</taxon>
        <taxon>Halothermothrix</taxon>
    </lineage>
</organism>
<dbReference type="EMBL" id="CP001098">
    <property type="protein sequence ID" value="ACL68938.1"/>
    <property type="molecule type" value="Genomic_DNA"/>
</dbReference>
<evidence type="ECO:0000313" key="2">
    <source>
        <dbReference type="EMBL" id="ACL68938.1"/>
    </source>
</evidence>
<proteinExistence type="predicted"/>
<keyword evidence="3" id="KW-1185">Reference proteome</keyword>
<protein>
    <submittedName>
        <fullName evidence="2">Amidohydrolase</fullName>
    </submittedName>
</protein>
<dbReference type="PANTHER" id="PTHR43135:SF3">
    <property type="entry name" value="ALPHA-D-RIBOSE 1-METHYLPHOSPHONATE 5-TRIPHOSPHATE DIPHOSPHATASE"/>
    <property type="match status" value="1"/>
</dbReference>
<dbReference type="RefSeq" id="WP_012635136.1">
    <property type="nucleotide sequence ID" value="NC_011899.1"/>
</dbReference>
<dbReference type="SUPFAM" id="SSF51338">
    <property type="entry name" value="Composite domain of metallo-dependent hydrolases"/>
    <property type="match status" value="1"/>
</dbReference>
<feature type="domain" description="Amidohydrolase-related" evidence="1">
    <location>
        <begin position="51"/>
        <end position="381"/>
    </location>
</feature>
<dbReference type="CDD" id="cd01309">
    <property type="entry name" value="Met_dep_hydrolase_C"/>
    <property type="match status" value="1"/>
</dbReference>
<dbReference type="InterPro" id="IPR032466">
    <property type="entry name" value="Metal_Hydrolase"/>
</dbReference>
<dbReference type="PANTHER" id="PTHR43135">
    <property type="entry name" value="ALPHA-D-RIBOSE 1-METHYLPHOSPHONATE 5-TRIPHOSPHATE DIPHOSPHATASE"/>
    <property type="match status" value="1"/>
</dbReference>
<dbReference type="Proteomes" id="UP000000719">
    <property type="component" value="Chromosome"/>
</dbReference>
<dbReference type="Gene3D" id="2.30.40.10">
    <property type="entry name" value="Urease, subunit C, domain 1"/>
    <property type="match status" value="1"/>
</dbReference>
<gene>
    <name evidence="2" type="ordered locus">Hore_01760</name>
</gene>
<dbReference type="STRING" id="373903.Hore_01760"/>
<dbReference type="AlphaFoldDB" id="B8D0W9"/>
<dbReference type="eggNOG" id="COG1228">
    <property type="taxonomic scope" value="Bacteria"/>
</dbReference>
<dbReference type="HOGENOM" id="CLU_046987_0_0_9"/>
<dbReference type="Gene3D" id="3.20.20.140">
    <property type="entry name" value="Metal-dependent hydrolases"/>
    <property type="match status" value="1"/>
</dbReference>
<reference evidence="2 3" key="1">
    <citation type="journal article" date="2009" name="PLoS ONE">
        <title>Genome analysis of the anaerobic thermohalophilic bacterium Halothermothrix orenii.</title>
        <authorList>
            <person name="Mavromatis K."/>
            <person name="Ivanova N."/>
            <person name="Anderson I."/>
            <person name="Lykidis A."/>
            <person name="Hooper S.D."/>
            <person name="Sun H."/>
            <person name="Kunin V."/>
            <person name="Lapidus A."/>
            <person name="Hugenholtz P."/>
            <person name="Patel B."/>
            <person name="Kyrpides N.C."/>
        </authorList>
    </citation>
    <scope>NUCLEOTIDE SEQUENCE [LARGE SCALE GENOMIC DNA]</scope>
    <source>
        <strain evidence="3">H 168 / OCM 544 / DSM 9562</strain>
    </source>
</reference>
<evidence type="ECO:0000259" key="1">
    <source>
        <dbReference type="Pfam" id="PF01979"/>
    </source>
</evidence>
<evidence type="ECO:0000313" key="3">
    <source>
        <dbReference type="Proteomes" id="UP000000719"/>
    </source>
</evidence>
<dbReference type="InterPro" id="IPR006680">
    <property type="entry name" value="Amidohydro-rel"/>
</dbReference>
<accession>B8D0W9</accession>
<dbReference type="GO" id="GO:0016810">
    <property type="term" value="F:hydrolase activity, acting on carbon-nitrogen (but not peptide) bonds"/>
    <property type="evidence" value="ECO:0007669"/>
    <property type="project" value="InterPro"/>
</dbReference>